<dbReference type="SUPFAM" id="SSF55785">
    <property type="entry name" value="PYP-like sensor domain (PAS domain)"/>
    <property type="match status" value="1"/>
</dbReference>
<keyword evidence="4" id="KW-1185">Reference proteome</keyword>
<gene>
    <name evidence="3" type="ORF">ACFQT0_29960</name>
</gene>
<proteinExistence type="predicted"/>
<dbReference type="EMBL" id="JBHTEK010000006">
    <property type="protein sequence ID" value="MFC7671151.1"/>
    <property type="molecule type" value="Genomic_DNA"/>
</dbReference>
<feature type="compositionally biased region" description="Low complexity" evidence="1">
    <location>
        <begin position="211"/>
        <end position="221"/>
    </location>
</feature>
<evidence type="ECO:0000313" key="4">
    <source>
        <dbReference type="Proteomes" id="UP001596513"/>
    </source>
</evidence>
<dbReference type="InterPro" id="IPR000700">
    <property type="entry name" value="PAS-assoc_C"/>
</dbReference>
<evidence type="ECO:0000313" key="3">
    <source>
        <dbReference type="EMBL" id="MFC7671151.1"/>
    </source>
</evidence>
<dbReference type="InterPro" id="IPR000014">
    <property type="entry name" value="PAS"/>
</dbReference>
<evidence type="ECO:0000259" key="2">
    <source>
        <dbReference type="PROSITE" id="PS50113"/>
    </source>
</evidence>
<dbReference type="NCBIfam" id="TIGR00229">
    <property type="entry name" value="sensory_box"/>
    <property type="match status" value="1"/>
</dbReference>
<evidence type="ECO:0000256" key="1">
    <source>
        <dbReference type="SAM" id="MobiDB-lite"/>
    </source>
</evidence>
<name>A0ABW2UFD6_9BACT</name>
<reference evidence="4" key="1">
    <citation type="journal article" date="2019" name="Int. J. Syst. Evol. Microbiol.">
        <title>The Global Catalogue of Microorganisms (GCM) 10K type strain sequencing project: providing services to taxonomists for standard genome sequencing and annotation.</title>
        <authorList>
            <consortium name="The Broad Institute Genomics Platform"/>
            <consortium name="The Broad Institute Genome Sequencing Center for Infectious Disease"/>
            <person name="Wu L."/>
            <person name="Ma J."/>
        </authorList>
    </citation>
    <scope>NUCLEOTIDE SEQUENCE [LARGE SCALE GENOMIC DNA]</scope>
    <source>
        <strain evidence="4">JCM 19635</strain>
    </source>
</reference>
<dbReference type="InterPro" id="IPR013656">
    <property type="entry name" value="PAS_4"/>
</dbReference>
<dbReference type="Gene3D" id="3.30.450.20">
    <property type="entry name" value="PAS domain"/>
    <property type="match status" value="1"/>
</dbReference>
<comment type="caution">
    <text evidence="3">The sequence shown here is derived from an EMBL/GenBank/DDBJ whole genome shotgun (WGS) entry which is preliminary data.</text>
</comment>
<feature type="region of interest" description="Disordered" evidence="1">
    <location>
        <begin position="172"/>
        <end position="251"/>
    </location>
</feature>
<dbReference type="SMART" id="SM00091">
    <property type="entry name" value="PAS"/>
    <property type="match status" value="1"/>
</dbReference>
<feature type="domain" description="PAC" evidence="2">
    <location>
        <begin position="123"/>
        <end position="173"/>
    </location>
</feature>
<dbReference type="Proteomes" id="UP001596513">
    <property type="component" value="Unassembled WGS sequence"/>
</dbReference>
<dbReference type="PROSITE" id="PS50113">
    <property type="entry name" value="PAC"/>
    <property type="match status" value="1"/>
</dbReference>
<dbReference type="InterPro" id="IPR035965">
    <property type="entry name" value="PAS-like_dom_sf"/>
</dbReference>
<dbReference type="CDD" id="cd00130">
    <property type="entry name" value="PAS"/>
    <property type="match status" value="1"/>
</dbReference>
<protein>
    <submittedName>
        <fullName evidence="3">PAS domain S-box protein</fullName>
    </submittedName>
</protein>
<feature type="compositionally biased region" description="Basic and acidic residues" evidence="1">
    <location>
        <begin position="183"/>
        <end position="193"/>
    </location>
</feature>
<organism evidence="3 4">
    <name type="scientific">Hymenobacter humi</name>
    <dbReference type="NCBI Taxonomy" id="1411620"/>
    <lineage>
        <taxon>Bacteria</taxon>
        <taxon>Pseudomonadati</taxon>
        <taxon>Bacteroidota</taxon>
        <taxon>Cytophagia</taxon>
        <taxon>Cytophagales</taxon>
        <taxon>Hymenobacteraceae</taxon>
        <taxon>Hymenobacter</taxon>
    </lineage>
</organism>
<dbReference type="RefSeq" id="WP_380207086.1">
    <property type="nucleotide sequence ID" value="NZ_JBHTEK010000006.1"/>
</dbReference>
<dbReference type="Pfam" id="PF08448">
    <property type="entry name" value="PAS_4"/>
    <property type="match status" value="1"/>
</dbReference>
<accession>A0ABW2UFD6</accession>
<sequence>MSLPPASESDQSSLAVENHALREEVRSLHAARQEARVLADSTTRRDRDQVRFQAVFEHSPLGHKIIGPDLTIRQANPAVAALLGLDSPAELLGRCIREFSHPAHHDDWAALQQALWKHRMPFFTLETRLLRADGADLWCRVTSVLIPDEVGELGFSTLEDITARKRLEERVQTHADAQYNEPGRAERRAERNQRRAARHQRRPFAGQRRASTPSSTPLPTTCARPSPTCRACSTPWPTSCPPRTRRAGWRP</sequence>